<protein>
    <recommendedName>
        <fullName evidence="9">MADF domain-containing protein</fullName>
    </recommendedName>
</protein>
<dbReference type="RefSeq" id="XP_016934604.3">
    <property type="nucleotide sequence ID" value="XM_017079115.4"/>
</dbReference>
<dbReference type="PANTHER" id="PTHR12243">
    <property type="entry name" value="MADF DOMAIN TRANSCRIPTION FACTOR"/>
    <property type="match status" value="1"/>
</dbReference>
<feature type="domain" description="MADF" evidence="3">
    <location>
        <begin position="20"/>
        <end position="101"/>
    </location>
</feature>
<feature type="region of interest" description="Disordered" evidence="2">
    <location>
        <begin position="237"/>
        <end position="270"/>
    </location>
</feature>
<dbReference type="Pfam" id="PF02944">
    <property type="entry name" value="BESS"/>
    <property type="match status" value="1"/>
</dbReference>
<sequence>MNTRRRPIAPSPNIYATNAKICHLVAQHPCLYDRSDENYMRKSTVINAWKDISKDMRISVKSCKDRWRNIRTSYARSIKVHHGANTYYLKAELQFLQKHITPGIPVPLRGRRSRPKGQEEQDDGQHETPVETLLEMKMSPSSPETEHAQSRDSNDSESEDGADDEMRSWQSRARKRMRLESKESKTSICNVEASPTMDFDDAFLQGLRPEIQHMNFHQKLYFKRRVYELLGEIFHSDESASPSHPTHPHPTDKVNGTLPVTSSTPSPSVSLQHLGMTLQLPKLMTKPAKDV</sequence>
<dbReference type="PROSITE" id="PS51029">
    <property type="entry name" value="MADF"/>
    <property type="match status" value="1"/>
</dbReference>
<dbReference type="GeneID" id="108013320"/>
<feature type="compositionally biased region" description="Basic and acidic residues" evidence="2">
    <location>
        <begin position="116"/>
        <end position="129"/>
    </location>
</feature>
<gene>
    <name evidence="6 7 8" type="primary">LOC108013320</name>
</gene>
<evidence type="ECO:0000259" key="3">
    <source>
        <dbReference type="PROSITE" id="PS51029"/>
    </source>
</evidence>
<organism evidence="5 8">
    <name type="scientific">Drosophila suzukii</name>
    <name type="common">Spotted-wing drosophila fruit fly</name>
    <dbReference type="NCBI Taxonomy" id="28584"/>
    <lineage>
        <taxon>Eukaryota</taxon>
        <taxon>Metazoa</taxon>
        <taxon>Ecdysozoa</taxon>
        <taxon>Arthropoda</taxon>
        <taxon>Hexapoda</taxon>
        <taxon>Insecta</taxon>
        <taxon>Pterygota</taxon>
        <taxon>Neoptera</taxon>
        <taxon>Endopterygota</taxon>
        <taxon>Diptera</taxon>
        <taxon>Brachycera</taxon>
        <taxon>Muscomorpha</taxon>
        <taxon>Ephydroidea</taxon>
        <taxon>Drosophilidae</taxon>
        <taxon>Drosophila</taxon>
        <taxon>Sophophora</taxon>
    </lineage>
</organism>
<feature type="domain" description="BESS" evidence="4">
    <location>
        <begin position="197"/>
        <end position="236"/>
    </location>
</feature>
<accession>A0AB40DF00</accession>
<dbReference type="PANTHER" id="PTHR12243:SF60">
    <property type="entry name" value="SI:CH211-15D5.12-RELATED"/>
    <property type="match status" value="1"/>
</dbReference>
<dbReference type="SMART" id="SM00595">
    <property type="entry name" value="MADF"/>
    <property type="match status" value="1"/>
</dbReference>
<dbReference type="RefSeq" id="XP_065721077.2">
    <property type="nucleotide sequence ID" value="XM_065865005.2"/>
</dbReference>
<feature type="compositionally biased region" description="Low complexity" evidence="2">
    <location>
        <begin position="257"/>
        <end position="270"/>
    </location>
</feature>
<dbReference type="Pfam" id="PF10545">
    <property type="entry name" value="MADF_DNA_bdg"/>
    <property type="match status" value="1"/>
</dbReference>
<evidence type="ECO:0000313" key="6">
    <source>
        <dbReference type="RefSeq" id="XP_016934602.3"/>
    </source>
</evidence>
<keyword evidence="1" id="KW-0539">Nucleus</keyword>
<dbReference type="Proteomes" id="UP001652628">
    <property type="component" value="Chromosome 3"/>
</dbReference>
<name>A0AB40DF00_DROSZ</name>
<evidence type="ECO:0000313" key="7">
    <source>
        <dbReference type="RefSeq" id="XP_016934604.3"/>
    </source>
</evidence>
<keyword evidence="5" id="KW-1185">Reference proteome</keyword>
<evidence type="ECO:0008006" key="9">
    <source>
        <dbReference type="Google" id="ProtNLM"/>
    </source>
</evidence>
<feature type="region of interest" description="Disordered" evidence="2">
    <location>
        <begin position="103"/>
        <end position="187"/>
    </location>
</feature>
<evidence type="ECO:0000313" key="8">
    <source>
        <dbReference type="RefSeq" id="XP_065721077.2"/>
    </source>
</evidence>
<dbReference type="InterPro" id="IPR039353">
    <property type="entry name" value="TF_Adf1"/>
</dbReference>
<evidence type="ECO:0000259" key="4">
    <source>
        <dbReference type="PROSITE" id="PS51031"/>
    </source>
</evidence>
<evidence type="ECO:0000256" key="1">
    <source>
        <dbReference type="PROSITE-ProRule" id="PRU00371"/>
    </source>
</evidence>
<dbReference type="RefSeq" id="XP_016934602.3">
    <property type="nucleotide sequence ID" value="XM_017079113.4"/>
</dbReference>
<evidence type="ECO:0000256" key="2">
    <source>
        <dbReference type="SAM" id="MobiDB-lite"/>
    </source>
</evidence>
<feature type="compositionally biased region" description="Basic and acidic residues" evidence="2">
    <location>
        <begin position="144"/>
        <end position="154"/>
    </location>
</feature>
<reference evidence="6 7" key="1">
    <citation type="submission" date="2025-05" db="UniProtKB">
        <authorList>
            <consortium name="RefSeq"/>
        </authorList>
    </citation>
    <scope>IDENTIFICATION</scope>
</reference>
<dbReference type="InterPro" id="IPR004210">
    <property type="entry name" value="BESS_motif"/>
</dbReference>
<comment type="subcellular location">
    <subcellularLocation>
        <location evidence="1">Nucleus</location>
    </subcellularLocation>
</comment>
<dbReference type="PROSITE" id="PS51031">
    <property type="entry name" value="BESS"/>
    <property type="match status" value="1"/>
</dbReference>
<dbReference type="InterPro" id="IPR006578">
    <property type="entry name" value="MADF-dom"/>
</dbReference>
<evidence type="ECO:0000313" key="5">
    <source>
        <dbReference type="Proteomes" id="UP001652628"/>
    </source>
</evidence>
<proteinExistence type="predicted"/>